<dbReference type="PANTHER" id="PTHR23280">
    <property type="entry name" value="4.1 G PROTEIN"/>
    <property type="match status" value="1"/>
</dbReference>
<dbReference type="EMBL" id="JH171539">
    <property type="protein sequence ID" value="EHB11849.1"/>
    <property type="molecule type" value="Genomic_DNA"/>
</dbReference>
<dbReference type="AlphaFoldDB" id="G5BRB7"/>
<dbReference type="GO" id="GO:0005886">
    <property type="term" value="C:plasma membrane"/>
    <property type="evidence" value="ECO:0007669"/>
    <property type="project" value="TreeGrafter"/>
</dbReference>
<proteinExistence type="predicted"/>
<dbReference type="InterPro" id="IPR000299">
    <property type="entry name" value="FERM_domain"/>
</dbReference>
<dbReference type="PANTHER" id="PTHR23280:SF24">
    <property type="entry name" value="BAND 4.1-LIKE PROTEIN 1"/>
    <property type="match status" value="1"/>
</dbReference>
<protein>
    <submittedName>
        <fullName evidence="4">Band 4.1-like protein 1</fullName>
    </submittedName>
</protein>
<dbReference type="STRING" id="10181.G5BRB7"/>
<dbReference type="GO" id="GO:0005856">
    <property type="term" value="C:cytoskeleton"/>
    <property type="evidence" value="ECO:0007669"/>
    <property type="project" value="TreeGrafter"/>
</dbReference>
<feature type="domain" description="FERM" evidence="3">
    <location>
        <begin position="1"/>
        <end position="127"/>
    </location>
</feature>
<dbReference type="InterPro" id="IPR014352">
    <property type="entry name" value="FERM/acyl-CoA-bd_prot_sf"/>
</dbReference>
<dbReference type="InterPro" id="IPR019748">
    <property type="entry name" value="FERM_central"/>
</dbReference>
<keyword evidence="2" id="KW-0732">Signal</keyword>
<feature type="region of interest" description="Disordered" evidence="1">
    <location>
        <begin position="106"/>
        <end position="127"/>
    </location>
</feature>
<sequence>MGWLPCSFVTHALLGSYAVQAELGDYDAKEHGTPEKASEPVKTETMTVSSLAIRKIEPKAILQSRVSTVDHTQVDGSAPLGKEFMTMTPSITTETISTTMENSLKSGKGAAAMSPGPQTLATDSHWI</sequence>
<evidence type="ECO:0000313" key="5">
    <source>
        <dbReference type="Proteomes" id="UP000006813"/>
    </source>
</evidence>
<reference evidence="4 5" key="1">
    <citation type="journal article" date="2011" name="Nature">
        <title>Genome sequencing reveals insights into physiology and longevity of the naked mole rat.</title>
        <authorList>
            <person name="Kim E.B."/>
            <person name="Fang X."/>
            <person name="Fushan A.A."/>
            <person name="Huang Z."/>
            <person name="Lobanov A.V."/>
            <person name="Han L."/>
            <person name="Marino S.M."/>
            <person name="Sun X."/>
            <person name="Turanov A.A."/>
            <person name="Yang P."/>
            <person name="Yim S.H."/>
            <person name="Zhao X."/>
            <person name="Kasaikina M.V."/>
            <person name="Stoletzki N."/>
            <person name="Peng C."/>
            <person name="Polak P."/>
            <person name="Xiong Z."/>
            <person name="Kiezun A."/>
            <person name="Zhu Y."/>
            <person name="Chen Y."/>
            <person name="Kryukov G.V."/>
            <person name="Zhang Q."/>
            <person name="Peshkin L."/>
            <person name="Yang L."/>
            <person name="Bronson R.T."/>
            <person name="Buffenstein R."/>
            <person name="Wang B."/>
            <person name="Han C."/>
            <person name="Li Q."/>
            <person name="Chen L."/>
            <person name="Zhao W."/>
            <person name="Sunyaev S.R."/>
            <person name="Park T.J."/>
            <person name="Zhang G."/>
            <person name="Wang J."/>
            <person name="Gladyshev V.N."/>
        </authorList>
    </citation>
    <scope>NUCLEOTIDE SEQUENCE [LARGE SCALE GENOMIC DNA]</scope>
</reference>
<dbReference type="PROSITE" id="PS50057">
    <property type="entry name" value="FERM_3"/>
    <property type="match status" value="1"/>
</dbReference>
<accession>G5BRB7</accession>
<organism evidence="4 5">
    <name type="scientific">Heterocephalus glaber</name>
    <name type="common">Naked mole rat</name>
    <dbReference type="NCBI Taxonomy" id="10181"/>
    <lineage>
        <taxon>Eukaryota</taxon>
        <taxon>Metazoa</taxon>
        <taxon>Chordata</taxon>
        <taxon>Craniata</taxon>
        <taxon>Vertebrata</taxon>
        <taxon>Euteleostomi</taxon>
        <taxon>Mammalia</taxon>
        <taxon>Eutheria</taxon>
        <taxon>Euarchontoglires</taxon>
        <taxon>Glires</taxon>
        <taxon>Rodentia</taxon>
        <taxon>Hystricomorpha</taxon>
        <taxon>Bathyergidae</taxon>
        <taxon>Heterocephalus</taxon>
    </lineage>
</organism>
<feature type="chain" id="PRO_5003474605" evidence="2">
    <location>
        <begin position="22"/>
        <end position="127"/>
    </location>
</feature>
<gene>
    <name evidence="4" type="ORF">GW7_14903</name>
</gene>
<dbReference type="Pfam" id="PF00373">
    <property type="entry name" value="FERM_M"/>
    <property type="match status" value="1"/>
</dbReference>
<dbReference type="CDD" id="cd14473">
    <property type="entry name" value="FERM_B-lobe"/>
    <property type="match status" value="1"/>
</dbReference>
<dbReference type="InterPro" id="IPR035963">
    <property type="entry name" value="FERM_2"/>
</dbReference>
<evidence type="ECO:0000313" key="4">
    <source>
        <dbReference type="EMBL" id="EHB11849.1"/>
    </source>
</evidence>
<dbReference type="GO" id="GO:0031032">
    <property type="term" value="P:actomyosin structure organization"/>
    <property type="evidence" value="ECO:0007669"/>
    <property type="project" value="TreeGrafter"/>
</dbReference>
<dbReference type="Gene3D" id="1.20.80.10">
    <property type="match status" value="1"/>
</dbReference>
<dbReference type="InParanoid" id="G5BRB7"/>
<evidence type="ECO:0000256" key="1">
    <source>
        <dbReference type="SAM" id="MobiDB-lite"/>
    </source>
</evidence>
<evidence type="ECO:0000256" key="2">
    <source>
        <dbReference type="SAM" id="SignalP"/>
    </source>
</evidence>
<evidence type="ECO:0000259" key="3">
    <source>
        <dbReference type="PROSITE" id="PS50057"/>
    </source>
</evidence>
<dbReference type="Proteomes" id="UP000006813">
    <property type="component" value="Unassembled WGS sequence"/>
</dbReference>
<name>G5BRB7_HETGA</name>
<feature type="signal peptide" evidence="2">
    <location>
        <begin position="1"/>
        <end position="21"/>
    </location>
</feature>
<dbReference type="SUPFAM" id="SSF47031">
    <property type="entry name" value="Second domain of FERM"/>
    <property type="match status" value="1"/>
</dbReference>
<feature type="compositionally biased region" description="Polar residues" evidence="1">
    <location>
        <begin position="116"/>
        <end position="127"/>
    </location>
</feature>